<accession>A0A1G6H538</accession>
<keyword evidence="1" id="KW-1133">Transmembrane helix</keyword>
<sequence length="143" mass="15812">MDCYKFNLELQKMLTAASDAAAPEFTQHMNTCPKCHNAYAQVELLLAAISYEKKASPNFFLQGKVMDRILAEARATIHIRPIRWETAITSLVAGLALGIIIGTASYVSLSSQSENNLTSAISLMQDTESTTLEEYIFTTENDK</sequence>
<evidence type="ECO:0000313" key="3">
    <source>
        <dbReference type="Proteomes" id="UP000199452"/>
    </source>
</evidence>
<keyword evidence="1" id="KW-0812">Transmembrane</keyword>
<dbReference type="OrthoDB" id="1120338at2"/>
<dbReference type="AlphaFoldDB" id="A0A1G6H538"/>
<name>A0A1G6H538_9BACT</name>
<keyword evidence="1" id="KW-0472">Membrane</keyword>
<evidence type="ECO:0008006" key="4">
    <source>
        <dbReference type="Google" id="ProtNLM"/>
    </source>
</evidence>
<dbReference type="EMBL" id="FMYP01000007">
    <property type="protein sequence ID" value="SDB89410.1"/>
    <property type="molecule type" value="Genomic_DNA"/>
</dbReference>
<protein>
    <recommendedName>
        <fullName evidence="4">Zinc-finger</fullName>
    </recommendedName>
</protein>
<proteinExistence type="predicted"/>
<evidence type="ECO:0000313" key="2">
    <source>
        <dbReference type="EMBL" id="SDB89410.1"/>
    </source>
</evidence>
<reference evidence="2 3" key="1">
    <citation type="submission" date="2016-09" db="EMBL/GenBank/DDBJ databases">
        <authorList>
            <person name="Capua I."/>
            <person name="De Benedictis P."/>
            <person name="Joannis T."/>
            <person name="Lombin L.H."/>
            <person name="Cattoli G."/>
        </authorList>
    </citation>
    <scope>NUCLEOTIDE SEQUENCE [LARGE SCALE GENOMIC DNA]</scope>
    <source>
        <strain evidence="2 3">A7P-90m</strain>
    </source>
</reference>
<organism evidence="2 3">
    <name type="scientific">Williamwhitmania taraxaci</name>
    <dbReference type="NCBI Taxonomy" id="1640674"/>
    <lineage>
        <taxon>Bacteria</taxon>
        <taxon>Pseudomonadati</taxon>
        <taxon>Bacteroidota</taxon>
        <taxon>Bacteroidia</taxon>
        <taxon>Bacteroidales</taxon>
        <taxon>Williamwhitmaniaceae</taxon>
        <taxon>Williamwhitmania</taxon>
    </lineage>
</organism>
<keyword evidence="3" id="KW-1185">Reference proteome</keyword>
<feature type="transmembrane region" description="Helical" evidence="1">
    <location>
        <begin position="87"/>
        <end position="109"/>
    </location>
</feature>
<gene>
    <name evidence="2" type="ORF">SAMN05216323_100725</name>
</gene>
<dbReference type="RefSeq" id="WP_092435659.1">
    <property type="nucleotide sequence ID" value="NZ_FMYP01000007.1"/>
</dbReference>
<dbReference type="Proteomes" id="UP000199452">
    <property type="component" value="Unassembled WGS sequence"/>
</dbReference>
<dbReference type="STRING" id="1640674.SAMN05216323_100725"/>
<evidence type="ECO:0000256" key="1">
    <source>
        <dbReference type="SAM" id="Phobius"/>
    </source>
</evidence>